<reference evidence="2 3" key="1">
    <citation type="journal article" date="2013" name="Int. J. Syst. Evol. Microbiol.">
        <title>Chryseobacterium angstadtii sp. nov., isolated from a newt tank.</title>
        <authorList>
            <person name="Kirk K.E."/>
            <person name="Hoffman J.A."/>
            <person name="Smith K.A."/>
            <person name="Strahan B.L."/>
            <person name="Failor K.C."/>
            <person name="Krebs J.E."/>
            <person name="Gale A.N."/>
            <person name="Do T.D."/>
            <person name="Sontag T.C."/>
            <person name="Batties A.M."/>
            <person name="Mistiszyn K."/>
            <person name="Newman J.D."/>
        </authorList>
    </citation>
    <scope>NUCLEOTIDE SEQUENCE [LARGE SCALE GENOMIC DNA]</scope>
    <source>
        <strain evidence="2 3">KM</strain>
    </source>
</reference>
<dbReference type="PANTHER" id="PTHR30619:SF1">
    <property type="entry name" value="RECOMBINATION PROTEIN 2"/>
    <property type="match status" value="1"/>
</dbReference>
<dbReference type="InterPro" id="IPR036866">
    <property type="entry name" value="RibonucZ/Hydroxyglut_hydro"/>
</dbReference>
<feature type="domain" description="Metallo-beta-lactamase" evidence="1">
    <location>
        <begin position="33"/>
        <end position="89"/>
    </location>
</feature>
<organism evidence="2 3">
    <name type="scientific">Chryseobacterium angstadtii</name>
    <dbReference type="NCBI Taxonomy" id="558151"/>
    <lineage>
        <taxon>Bacteria</taxon>
        <taxon>Pseudomonadati</taxon>
        <taxon>Bacteroidota</taxon>
        <taxon>Flavobacteriia</taxon>
        <taxon>Flavobacteriales</taxon>
        <taxon>Weeksellaceae</taxon>
        <taxon>Chryseobacterium group</taxon>
        <taxon>Chryseobacterium</taxon>
    </lineage>
</organism>
<sequence length="357" mass="40760">MLQKTHKISFHYYDTGGGDAIHIRFLGEDSNWHNILIDGGYAREYKNAFAQLIKEILAADEIVDYWIISHIDRDHIGSVLGFLQDKTIKDKSKAVKGFIFNSTSEPIQIPREKISVRDGITLREYIKKSYFQTETSINTETNPIEVFGLKMTILSPTPEKQKKAEDLWTEEERTMKIGRKASQSDHAKTIAELKDLPFHQDKDEVNGSSIATLVEFGDITALLLADSHPSDIEDSLSALRYSSTNPIPLSFMQLSHHGSKANTSIELLEMVKTENFVVTGNGIHNQHPDKEALVRLLEYGKKNEIKIKIHYSCDTKELRDLFKIDAKIETCYEFETTYKEIGPENELFLFEEITDNI</sequence>
<comment type="caution">
    <text evidence="2">The sequence shown here is derived from an EMBL/GenBank/DDBJ whole genome shotgun (WGS) entry which is preliminary data.</text>
</comment>
<dbReference type="Proteomes" id="UP000036261">
    <property type="component" value="Unassembled WGS sequence"/>
</dbReference>
<dbReference type="EMBL" id="LFND01000003">
    <property type="protein sequence ID" value="KMQ64468.1"/>
    <property type="molecule type" value="Genomic_DNA"/>
</dbReference>
<evidence type="ECO:0000259" key="1">
    <source>
        <dbReference type="Pfam" id="PF00753"/>
    </source>
</evidence>
<name>A0A0J7IDD4_9FLAO</name>
<accession>A0A0J7IDD4</accession>
<dbReference type="SUPFAM" id="SSF56281">
    <property type="entry name" value="Metallo-hydrolase/oxidoreductase"/>
    <property type="match status" value="1"/>
</dbReference>
<gene>
    <name evidence="2" type="ORF">ACM46_09345</name>
</gene>
<dbReference type="STRING" id="558151.ACM46_09345"/>
<dbReference type="AlphaFoldDB" id="A0A0J7IDD4"/>
<dbReference type="GeneID" id="56898654"/>
<dbReference type="Gene3D" id="3.60.15.10">
    <property type="entry name" value="Ribonuclease Z/Hydroxyacylglutathione hydrolase-like"/>
    <property type="match status" value="1"/>
</dbReference>
<dbReference type="RefSeq" id="WP_048506385.1">
    <property type="nucleotide sequence ID" value="NZ_LFND01000003.1"/>
</dbReference>
<evidence type="ECO:0000313" key="3">
    <source>
        <dbReference type="Proteomes" id="UP000036261"/>
    </source>
</evidence>
<dbReference type="Pfam" id="PF00753">
    <property type="entry name" value="Lactamase_B"/>
    <property type="match status" value="1"/>
</dbReference>
<protein>
    <recommendedName>
        <fullName evidence="1">Metallo-beta-lactamase domain-containing protein</fullName>
    </recommendedName>
</protein>
<evidence type="ECO:0000313" key="2">
    <source>
        <dbReference type="EMBL" id="KMQ64468.1"/>
    </source>
</evidence>
<dbReference type="InterPro" id="IPR001279">
    <property type="entry name" value="Metallo-B-lactamas"/>
</dbReference>
<proteinExistence type="predicted"/>
<dbReference type="PANTHER" id="PTHR30619">
    <property type="entry name" value="DNA INTERNALIZATION/COMPETENCE PROTEIN COMEC/REC2"/>
    <property type="match status" value="1"/>
</dbReference>
<dbReference type="OrthoDB" id="418728at2"/>
<dbReference type="InterPro" id="IPR052159">
    <property type="entry name" value="Competence_DNA_uptake"/>
</dbReference>
<dbReference type="PATRIC" id="fig|558151.6.peg.1959"/>
<keyword evidence="3" id="KW-1185">Reference proteome</keyword>